<dbReference type="Gene3D" id="3.40.50.300">
    <property type="entry name" value="P-loop containing nucleotide triphosphate hydrolases"/>
    <property type="match status" value="1"/>
</dbReference>
<dbReference type="Gene3D" id="3.80.10.10">
    <property type="entry name" value="Ribonuclease Inhibitor"/>
    <property type="match status" value="3"/>
</dbReference>
<dbReference type="EnsemblPlants" id="QL04p012310:mrna">
    <property type="protein sequence ID" value="QL04p012310:mrna"/>
    <property type="gene ID" value="QL04p012310"/>
</dbReference>
<dbReference type="Pfam" id="PF25019">
    <property type="entry name" value="LRR_R13L1-DRL21"/>
    <property type="match status" value="1"/>
</dbReference>
<dbReference type="GO" id="GO:0043531">
    <property type="term" value="F:ADP binding"/>
    <property type="evidence" value="ECO:0007669"/>
    <property type="project" value="InterPro"/>
</dbReference>
<name>A0A7N2LCX2_QUELO</name>
<dbReference type="PANTHER" id="PTHR36766:SF51">
    <property type="entry name" value="DISEASE RESISTANCE RPP13-LIKE PROTEIN 1"/>
    <property type="match status" value="1"/>
</dbReference>
<dbReference type="Gene3D" id="1.20.5.4130">
    <property type="match status" value="1"/>
</dbReference>
<evidence type="ECO:0000256" key="6">
    <source>
        <dbReference type="SAM" id="MobiDB-lite"/>
    </source>
</evidence>
<dbReference type="InterPro" id="IPR036388">
    <property type="entry name" value="WH-like_DNA-bd_sf"/>
</dbReference>
<dbReference type="Gramene" id="QL04p012310:mrna">
    <property type="protein sequence ID" value="QL04p012310:mrna"/>
    <property type="gene ID" value="QL04p012310"/>
</dbReference>
<dbReference type="InterPro" id="IPR056789">
    <property type="entry name" value="LRR_R13L1-DRL21"/>
</dbReference>
<dbReference type="PRINTS" id="PR00364">
    <property type="entry name" value="DISEASERSIST"/>
</dbReference>
<evidence type="ECO:0000259" key="8">
    <source>
        <dbReference type="Pfam" id="PF14392"/>
    </source>
</evidence>
<dbReference type="InterPro" id="IPR027417">
    <property type="entry name" value="P-loop_NTPase"/>
</dbReference>
<dbReference type="SUPFAM" id="SSF52540">
    <property type="entry name" value="P-loop containing nucleoside triphosphate hydrolases"/>
    <property type="match status" value="1"/>
</dbReference>
<dbReference type="Pfam" id="PF18052">
    <property type="entry name" value="Rx_N"/>
    <property type="match status" value="1"/>
</dbReference>
<dbReference type="InParanoid" id="A0A7N2LCX2"/>
<dbReference type="Proteomes" id="UP000594261">
    <property type="component" value="Chromosome 4"/>
</dbReference>
<dbReference type="GO" id="GO:0005524">
    <property type="term" value="F:ATP binding"/>
    <property type="evidence" value="ECO:0007669"/>
    <property type="project" value="UniProtKB-KW"/>
</dbReference>
<proteinExistence type="predicted"/>
<evidence type="ECO:0000259" key="7">
    <source>
        <dbReference type="Pfam" id="PF00931"/>
    </source>
</evidence>
<dbReference type="GO" id="GO:0006952">
    <property type="term" value="P:defense response"/>
    <property type="evidence" value="ECO:0007669"/>
    <property type="project" value="UniProtKB-KW"/>
</dbReference>
<feature type="domain" description="Zinc knuckle CX2CX4HX4C" evidence="8">
    <location>
        <begin position="70"/>
        <end position="118"/>
    </location>
</feature>
<dbReference type="SUPFAM" id="SSF52058">
    <property type="entry name" value="L domain-like"/>
    <property type="match status" value="2"/>
</dbReference>
<evidence type="ECO:0008006" key="14">
    <source>
        <dbReference type="Google" id="ProtNLM"/>
    </source>
</evidence>
<dbReference type="GO" id="GO:0051707">
    <property type="term" value="P:response to other organism"/>
    <property type="evidence" value="ECO:0007669"/>
    <property type="project" value="UniProtKB-ARBA"/>
</dbReference>
<dbReference type="SUPFAM" id="SSF56219">
    <property type="entry name" value="DNase I-like"/>
    <property type="match status" value="1"/>
</dbReference>
<dbReference type="PANTHER" id="PTHR36766">
    <property type="entry name" value="PLANT BROAD-SPECTRUM MILDEW RESISTANCE PROTEIN RPW8"/>
    <property type="match status" value="1"/>
</dbReference>
<dbReference type="Gene3D" id="3.60.10.10">
    <property type="entry name" value="Endonuclease/exonuclease/phosphatase"/>
    <property type="match status" value="1"/>
</dbReference>
<evidence type="ECO:0000259" key="9">
    <source>
        <dbReference type="Pfam" id="PF18052"/>
    </source>
</evidence>
<dbReference type="Pfam" id="PF14392">
    <property type="entry name" value="zf-CCHC_4"/>
    <property type="match status" value="1"/>
</dbReference>
<keyword evidence="2" id="KW-0677">Repeat</keyword>
<keyword evidence="4" id="KW-0611">Plant defense</keyword>
<keyword evidence="3" id="KW-0547">Nucleotide-binding</keyword>
<organism evidence="12 13">
    <name type="scientific">Quercus lobata</name>
    <name type="common">Valley oak</name>
    <dbReference type="NCBI Taxonomy" id="97700"/>
    <lineage>
        <taxon>Eukaryota</taxon>
        <taxon>Viridiplantae</taxon>
        <taxon>Streptophyta</taxon>
        <taxon>Embryophyta</taxon>
        <taxon>Tracheophyta</taxon>
        <taxon>Spermatophyta</taxon>
        <taxon>Magnoliopsida</taxon>
        <taxon>eudicotyledons</taxon>
        <taxon>Gunneridae</taxon>
        <taxon>Pentapetalae</taxon>
        <taxon>rosids</taxon>
        <taxon>fabids</taxon>
        <taxon>Fagales</taxon>
        <taxon>Fagaceae</taxon>
        <taxon>Quercus</taxon>
    </lineage>
</organism>
<evidence type="ECO:0000259" key="11">
    <source>
        <dbReference type="Pfam" id="PF25019"/>
    </source>
</evidence>
<dbReference type="FunFam" id="3.40.50.300:FF:001091">
    <property type="entry name" value="Probable disease resistance protein At1g61300"/>
    <property type="match status" value="1"/>
</dbReference>
<keyword evidence="1" id="KW-0433">Leucine-rich repeat</keyword>
<evidence type="ECO:0000256" key="4">
    <source>
        <dbReference type="ARBA" id="ARBA00022821"/>
    </source>
</evidence>
<dbReference type="InterPro" id="IPR036691">
    <property type="entry name" value="Endo/exonu/phosph_ase_sf"/>
</dbReference>
<dbReference type="InterPro" id="IPR025836">
    <property type="entry name" value="Zn_knuckle_CX2CX4HX4C"/>
</dbReference>
<evidence type="ECO:0000256" key="2">
    <source>
        <dbReference type="ARBA" id="ARBA00022737"/>
    </source>
</evidence>
<dbReference type="Gene3D" id="1.10.8.430">
    <property type="entry name" value="Helical domain of apoptotic protease-activating factors"/>
    <property type="match status" value="1"/>
</dbReference>
<evidence type="ECO:0000313" key="12">
    <source>
        <dbReference type="EnsemblPlants" id="QL04p012310:mrna"/>
    </source>
</evidence>
<dbReference type="InterPro" id="IPR032675">
    <property type="entry name" value="LRR_dom_sf"/>
</dbReference>
<evidence type="ECO:0000259" key="10">
    <source>
        <dbReference type="Pfam" id="PF23559"/>
    </source>
</evidence>
<dbReference type="InterPro" id="IPR041118">
    <property type="entry name" value="Rx_N"/>
</dbReference>
<dbReference type="Pfam" id="PF23559">
    <property type="entry name" value="WHD_DRP"/>
    <property type="match status" value="1"/>
</dbReference>
<feature type="domain" description="R13L1/DRL21-like LRR repeat region" evidence="11">
    <location>
        <begin position="1644"/>
        <end position="1765"/>
    </location>
</feature>
<evidence type="ECO:0000256" key="3">
    <source>
        <dbReference type="ARBA" id="ARBA00022741"/>
    </source>
</evidence>
<reference evidence="12" key="2">
    <citation type="submission" date="2021-01" db="UniProtKB">
        <authorList>
            <consortium name="EnsemblPlants"/>
        </authorList>
    </citation>
    <scope>IDENTIFICATION</scope>
</reference>
<feature type="domain" description="NB-ARC" evidence="7">
    <location>
        <begin position="1133"/>
        <end position="1299"/>
    </location>
</feature>
<feature type="domain" description="Disease resistance protein winged helix" evidence="10">
    <location>
        <begin position="1389"/>
        <end position="1457"/>
    </location>
</feature>
<evidence type="ECO:0000313" key="13">
    <source>
        <dbReference type="Proteomes" id="UP000594261"/>
    </source>
</evidence>
<feature type="domain" description="Disease resistance N-terminal" evidence="9">
    <location>
        <begin position="960"/>
        <end position="1052"/>
    </location>
</feature>
<dbReference type="InterPro" id="IPR042197">
    <property type="entry name" value="Apaf_helical"/>
</dbReference>
<dbReference type="Pfam" id="PF00931">
    <property type="entry name" value="NB-ARC"/>
    <property type="match status" value="1"/>
</dbReference>
<dbReference type="Gene3D" id="1.10.10.10">
    <property type="entry name" value="Winged helix-like DNA-binding domain superfamily/Winged helix DNA-binding domain"/>
    <property type="match status" value="1"/>
</dbReference>
<evidence type="ECO:0000256" key="5">
    <source>
        <dbReference type="ARBA" id="ARBA00022840"/>
    </source>
</evidence>
<feature type="region of interest" description="Disordered" evidence="6">
    <location>
        <begin position="1107"/>
        <end position="1130"/>
    </location>
</feature>
<evidence type="ECO:0000256" key="1">
    <source>
        <dbReference type="ARBA" id="ARBA00022614"/>
    </source>
</evidence>
<keyword evidence="13" id="KW-1185">Reference proteome</keyword>
<dbReference type="InterPro" id="IPR002182">
    <property type="entry name" value="NB-ARC"/>
</dbReference>
<dbReference type="EMBL" id="LRBV02000004">
    <property type="status" value="NOT_ANNOTATED_CDS"/>
    <property type="molecule type" value="Genomic_DNA"/>
</dbReference>
<sequence>MVLERYDKNNLVEELQFNKTTFWVQVHGLPIKFMNARAVVKICEVLGTVLPSTNQQETEGGNFVRIRVSLDVTIPLCRGRLVSIGRDKEVWVSFKYERLLNSCYWCSCFDHDNKDCEKWLNSEGTLTPDQRLFGPTLRAAPFFPSRKQVVSVPGFYKSKQSSTPKSAPPFSAELKEQKMGCSTIPEQMRSSTGGEERMESMPPEEVISSIQGNNQYSITDHSQPSASCTSLLATQSFDGEVTDLDKSLNANNYQKFPSHAVNLEVIDSSQYYIDTWIDRVSEHEWRFTGFYGELDTSKGIEAWDSLLTLNHHPQTPWLCTGDFNELTRQEEKLGEATKQHRQMQLFRDVIDECGFLDLGFVGNRFTWSKHFEDGHSIWERLDRGLANDAWFMKFPGSFVQHLQSASYDHCPLLIKLLGLDPPPKKRIFRFEEMWLLDEHYTKMVEASWSSYSMVHRDSDILKRVEICGRDLAWWNHNIFGNVRKELMKKKALLVEAESAAIVSGQNGRALEVKEALKHMAPLKAPGPDGMSPLFFQHFWGLVDADVTNSVLSWLNSDDSLLFCRATIEECRKFLEILETYEEGSGQKVNKNKTAIFFSQSTPKAMKVEIKEALGLQEIVHYDKYLGLPSLVGRKKKESFNFIKEKVWRKLQGWEGKLLSQAGWEILIKAVIQAIPTYAMGCFKIPLGLCHEIESMVRKFWWGQRGDKRKIHWLKWEELTKSKVEVGMGFRDLAMFNDYLLAKHAWRLLQNLDSLFYKFFKARFFPNCFIMEAKESSTGSYAWRSILHGRDVLLRGCRWRVGNGRSMHIWQSTWLPRKHLTKVISPIIDTMADARVEVLIDEATHRWNHSVIEGVFIPEEAELIKSLSLLQQGVEDKLFWPFTQTGTYTNKLGYRFLKSEEEDSRSADRSLEDRELWHEIEVMTVATALVFASDLGFQRAILKTDSLVLVKALREVIGEAALSAFFEVLFDKLSSSDLLKIFQQEQVHADLKKWKTTLPKIRAVLDDAEDKQMTSKFVKSWLDDLEDLAYDVDDILDEFATEALRRKLNAEDPSTSKVRKFIPACCVGLNPSSIMFDANMRSKIKEINSRLQEIVTQKNDLELRENTGLGRTGATRPRVPTTSLVNEGHTHGREEDKKAIVKLLLSGESSNAQLSVIPILGMGGLGKTTLAQLVYNDDEVSNYFDVKAWGCVSEDFDIVKVTREILQSVTFESCNDNNLDLLQRKLKDKLSNQKFLLVLDDVWNENYNDWTRLRCPFEFGAPGSKIIITTRNDRVSSIMGTTQAYKLNKLSDDACLIVFIQNTLGTTDFSANPELQEFGPKILERCQGLPLAAKALGGLLRTIHCDEWKNVLNNKIWDMSEENSDVLPTLRLSYLYLPSHLKRCFAYCSLFPKDYEFEEQELVLLWMAEGLVQESEKNKPMEDLGVEYFRDLYKRSLFQQSSRNKSLFVMHDLINDLAQWAAGQLCYWLEDKSGGKISTKVRHFSYAHCEYDGITKFKGLTKDMHLRTFLPLPTNDRSWLTNYVFSCLLPQFRCLRVLSFYGYQIFELPSSIGDLKHLRYLNLSKTLIRSLPESTSSLYNLQTLILKYCGCLTKLLEKIGNLINLRHLDFEGASLIKEMPMGIKELKNLQTLSNFVVGKDTASKIGDLMNLESLKGTLCISHLENVLDVEDARRANLLGKKNLNVLVMKWESELDQRASLDILDMLQPSTTVKKISIDGYVGAKFPTWFGHPSFSNMVLLRIERCKKCTSLPAIGQLPLLRDLVLVGLSAVQTVGLEFYGKDCPKPFPCLESLCFKDMQEWKDWIPCKVEFEEFPRLRELSISKCPKLQGKLPHHVPLLEKISINGCEQLYVSIPNFPKLHALEIKGCKGVVSRSTDELCFPKSTILSIPYVKSLTEEFMHGLTKVENLEIDNWKELTSLWQDEFKSLITLDIRDCSSLVNISLTSTLRTLNINGCSGLKSLSISNCTCLEKARIERCNSLTLISRGQLPQNLKTLDICECENLQFLANEGEASSNSSSLLENLYIWHCPSLKCLSSSGDLPTTLKRLQIWSCIELTSLSSKNELPTALKYLSVWDCPKMESIANNLPNNASLEYLEIRSCAKLKSLPDGGLLPTSLRELSIHYCEKLEAWPNCTLNLNSLHIIDCPSVIYFPEEGYPTSLTSLSFRGENICKQVTVWGLHRLTSLTSLCIYGGIPDWQSFPDEQDGKLTMTLPSSLTQLTIWSIPNIVILSSLGFQNLSALEQLYIGNCPKLASLPEKGLPPSLLLLYINECRLLKQHCKKCGQEWSKIANVPCILIDDRSVYEVEEEQQ</sequence>
<protein>
    <recommendedName>
        <fullName evidence="14">Disease resistance RPP13-like protein 1</fullName>
    </recommendedName>
</protein>
<dbReference type="InterPro" id="IPR058922">
    <property type="entry name" value="WHD_DRP"/>
</dbReference>
<accession>A0A7N2LCX2</accession>
<reference evidence="12 13" key="1">
    <citation type="journal article" date="2016" name="G3 (Bethesda)">
        <title>First Draft Assembly and Annotation of the Genome of a California Endemic Oak Quercus lobata Nee (Fagaceae).</title>
        <authorList>
            <person name="Sork V.L."/>
            <person name="Fitz-Gibbon S.T."/>
            <person name="Puiu D."/>
            <person name="Crepeau M."/>
            <person name="Gugger P.F."/>
            <person name="Sherman R."/>
            <person name="Stevens K."/>
            <person name="Langley C.H."/>
            <person name="Pellegrini M."/>
            <person name="Salzberg S.L."/>
        </authorList>
    </citation>
    <scope>NUCLEOTIDE SEQUENCE [LARGE SCALE GENOMIC DNA]</scope>
    <source>
        <strain evidence="12 13">cv. SW786</strain>
    </source>
</reference>
<keyword evidence="5" id="KW-0067">ATP-binding</keyword>
<dbReference type="FunFam" id="1.10.10.10:FF:000322">
    <property type="entry name" value="Probable disease resistance protein At1g63360"/>
    <property type="match status" value="1"/>
</dbReference>